<proteinExistence type="predicted"/>
<dbReference type="Pfam" id="PF00293">
    <property type="entry name" value="NUDIX"/>
    <property type="match status" value="1"/>
</dbReference>
<dbReference type="Gene3D" id="3.90.79.10">
    <property type="entry name" value="Nucleoside Triphosphate Pyrophosphohydrolase"/>
    <property type="match status" value="1"/>
</dbReference>
<keyword evidence="5" id="KW-1185">Reference proteome</keyword>
<dbReference type="InterPro" id="IPR051325">
    <property type="entry name" value="Nudix_hydrolase_domain"/>
</dbReference>
<evidence type="ECO:0000313" key="5">
    <source>
        <dbReference type="Proteomes" id="UP000543836"/>
    </source>
</evidence>
<keyword evidence="2 4" id="KW-0378">Hydrolase</keyword>
<dbReference type="GO" id="GO:0006167">
    <property type="term" value="P:AMP biosynthetic process"/>
    <property type="evidence" value="ECO:0007669"/>
    <property type="project" value="TreeGrafter"/>
</dbReference>
<dbReference type="InterPro" id="IPR020084">
    <property type="entry name" value="NUDIX_hydrolase_CS"/>
</dbReference>
<evidence type="ECO:0000256" key="1">
    <source>
        <dbReference type="ARBA" id="ARBA00001946"/>
    </source>
</evidence>
<organism evidence="4 5">
    <name type="scientific">Rhizobium leucaenae</name>
    <dbReference type="NCBI Taxonomy" id="29450"/>
    <lineage>
        <taxon>Bacteria</taxon>
        <taxon>Pseudomonadati</taxon>
        <taxon>Pseudomonadota</taxon>
        <taxon>Alphaproteobacteria</taxon>
        <taxon>Hyphomicrobiales</taxon>
        <taxon>Rhizobiaceae</taxon>
        <taxon>Rhizobium/Agrobacterium group</taxon>
        <taxon>Rhizobium</taxon>
    </lineage>
</organism>
<dbReference type="GO" id="GO:0004081">
    <property type="term" value="F:bis(5'-nucleosyl)-tetraphosphatase (asymmetrical) activity"/>
    <property type="evidence" value="ECO:0007669"/>
    <property type="project" value="TreeGrafter"/>
</dbReference>
<dbReference type="Proteomes" id="UP000543836">
    <property type="component" value="Unassembled WGS sequence"/>
</dbReference>
<sequence length="176" mass="19749">METLPLVDEDGYGSIFAGTIIMKKSAGILMYRRTQSDVLVLLAHPGGPFWRKRDEGAWSIPKGEYPEDEPAETAARREFAEEMGHIPDGMLQPLGELRQKGGKHVVAFALEGEFDISTLRSNLFEIEWPPRSGRLQSFPEVDRAEWFTLSDARRKILSSQLPFLESLEALGVNSTD</sequence>
<dbReference type="InterPro" id="IPR015797">
    <property type="entry name" value="NUDIX_hydrolase-like_dom_sf"/>
</dbReference>
<accession>A0A7W6ZUB8</accession>
<evidence type="ECO:0000313" key="4">
    <source>
        <dbReference type="EMBL" id="MBB4568774.1"/>
    </source>
</evidence>
<dbReference type="PANTHER" id="PTHR21340">
    <property type="entry name" value="DIADENOSINE 5,5-P1,P4-TETRAPHOSPHATE PYROPHOSPHOHYDROLASE MUTT"/>
    <property type="match status" value="1"/>
</dbReference>
<reference evidence="4 5" key="1">
    <citation type="submission" date="2020-08" db="EMBL/GenBank/DDBJ databases">
        <title>Genomic Encyclopedia of Type Strains, Phase IV (KMG-V): Genome sequencing to study the core and pangenomes of soil and plant-associated prokaryotes.</title>
        <authorList>
            <person name="Whitman W."/>
        </authorList>
    </citation>
    <scope>NUCLEOTIDE SEQUENCE [LARGE SCALE GENOMIC DNA]</scope>
    <source>
        <strain evidence="4 5">SEMIA 492</strain>
    </source>
</reference>
<dbReference type="InterPro" id="IPR000086">
    <property type="entry name" value="NUDIX_hydrolase_dom"/>
</dbReference>
<dbReference type="GO" id="GO:0006754">
    <property type="term" value="P:ATP biosynthetic process"/>
    <property type="evidence" value="ECO:0007669"/>
    <property type="project" value="TreeGrafter"/>
</dbReference>
<name>A0A7W6ZUB8_9HYPH</name>
<dbReference type="PROSITE" id="PS00893">
    <property type="entry name" value="NUDIX_BOX"/>
    <property type="match status" value="1"/>
</dbReference>
<comment type="cofactor">
    <cofactor evidence="1">
        <name>Mg(2+)</name>
        <dbReference type="ChEBI" id="CHEBI:18420"/>
    </cofactor>
</comment>
<dbReference type="PROSITE" id="PS51462">
    <property type="entry name" value="NUDIX"/>
    <property type="match status" value="1"/>
</dbReference>
<comment type="caution">
    <text evidence="4">The sequence shown here is derived from an EMBL/GenBank/DDBJ whole genome shotgun (WGS) entry which is preliminary data.</text>
</comment>
<evidence type="ECO:0000259" key="3">
    <source>
        <dbReference type="PROSITE" id="PS51462"/>
    </source>
</evidence>
<protein>
    <submittedName>
        <fullName evidence="4">Putative NUDIX family NTP pyrophosphohydrolase</fullName>
    </submittedName>
</protein>
<dbReference type="SUPFAM" id="SSF55811">
    <property type="entry name" value="Nudix"/>
    <property type="match status" value="1"/>
</dbReference>
<dbReference type="PANTHER" id="PTHR21340:SF7">
    <property type="entry name" value="NUDIX HYDROLASE DOMAIN-CONTAINING PROTEIN"/>
    <property type="match status" value="1"/>
</dbReference>
<dbReference type="AlphaFoldDB" id="A0A7W6ZUB8"/>
<gene>
    <name evidence="4" type="ORF">GGE60_002893</name>
</gene>
<evidence type="ECO:0000256" key="2">
    <source>
        <dbReference type="ARBA" id="ARBA00022801"/>
    </source>
</evidence>
<feature type="domain" description="Nudix hydrolase" evidence="3">
    <location>
        <begin position="21"/>
        <end position="169"/>
    </location>
</feature>
<dbReference type="CDD" id="cd04662">
    <property type="entry name" value="NUDIX_Hydrolase"/>
    <property type="match status" value="1"/>
</dbReference>
<dbReference type="EMBL" id="JACIIG010000006">
    <property type="protein sequence ID" value="MBB4568774.1"/>
    <property type="molecule type" value="Genomic_DNA"/>
</dbReference>